<reference evidence="1 2" key="1">
    <citation type="submission" date="2017-10" db="EMBL/GenBank/DDBJ databases">
        <title>Genome of an Actinobacterium that displays light-enhanced growth.</title>
        <authorList>
            <person name="Maresca J.A."/>
            <person name="Hempel P."/>
            <person name="Shevchenko O."/>
            <person name="Miller K.J."/>
            <person name="Hahn M.W."/>
        </authorList>
    </citation>
    <scope>NUCLEOTIDE SEQUENCE [LARGE SCALE GENOMIC DNA]</scope>
    <source>
        <strain evidence="1 2">MWH-Mo1</strain>
    </source>
</reference>
<proteinExistence type="predicted"/>
<sequence length="94" mass="10857">MLVMDESEFIARALRDYLRSRVDQKVIRSMDWDLEAGEPVSAVCEGLAIADQYSLSLPPLFVQKIEGIEDLRDMEREFIVERLANLPAWWELAS</sequence>
<dbReference type="OrthoDB" id="269774at2"/>
<name>A0A2Z3S063_9MICO</name>
<gene>
    <name evidence="1" type="ORF">AURMO_00274</name>
</gene>
<keyword evidence="2" id="KW-1185">Reference proteome</keyword>
<dbReference type="AlphaFoldDB" id="A0A2Z3S063"/>
<organism evidence="1 2">
    <name type="scientific">Aurantimicrobium photophilum</name>
    <dbReference type="NCBI Taxonomy" id="1987356"/>
    <lineage>
        <taxon>Bacteria</taxon>
        <taxon>Bacillati</taxon>
        <taxon>Actinomycetota</taxon>
        <taxon>Actinomycetes</taxon>
        <taxon>Micrococcales</taxon>
        <taxon>Microbacteriaceae</taxon>
        <taxon>Aurantimicrobium</taxon>
    </lineage>
</organism>
<dbReference type="KEGG" id="aum:AURMO_00274"/>
<accession>A0A2Z3S063</accession>
<evidence type="ECO:0000313" key="1">
    <source>
        <dbReference type="EMBL" id="AWR20893.1"/>
    </source>
</evidence>
<evidence type="ECO:0000313" key="2">
    <source>
        <dbReference type="Proteomes" id="UP000246894"/>
    </source>
</evidence>
<dbReference type="EMBL" id="CP023994">
    <property type="protein sequence ID" value="AWR20893.1"/>
    <property type="molecule type" value="Genomic_DNA"/>
</dbReference>
<dbReference type="Proteomes" id="UP000246894">
    <property type="component" value="Chromosome"/>
</dbReference>
<protein>
    <submittedName>
        <fullName evidence="1">Uncharacterized protein</fullName>
    </submittedName>
</protein>